<keyword evidence="1" id="KW-0812">Transmembrane</keyword>
<accession>A0A7T8IGL0</accession>
<evidence type="ECO:0000313" key="3">
    <source>
        <dbReference type="EMBL" id="QQO74716.1"/>
    </source>
</evidence>
<proteinExistence type="evidence at transcript level"/>
<dbReference type="Pfam" id="PF07127">
    <property type="entry name" value="Nodulin_late"/>
    <property type="match status" value="1"/>
</dbReference>
<keyword evidence="1" id="KW-1133">Transmembrane helix</keyword>
<sequence length="89" mass="10085">MLKEGESYINYTLIKSYNISKTQMGNMIEIIKFVYFLIIFLSLILATKNIDTFVDCTLHSDCPFDLCPFPLKPRCFFVGKPATGKCACG</sequence>
<dbReference type="InterPro" id="IPR009810">
    <property type="entry name" value="Nodulin_late_dom"/>
</dbReference>
<dbReference type="GO" id="GO:0046872">
    <property type="term" value="F:metal ion binding"/>
    <property type="evidence" value="ECO:0007669"/>
    <property type="project" value="InterPro"/>
</dbReference>
<dbReference type="AlphaFoldDB" id="A0A7T8IGL0"/>
<evidence type="ECO:0000256" key="1">
    <source>
        <dbReference type="SAM" id="Phobius"/>
    </source>
</evidence>
<feature type="transmembrane region" description="Helical" evidence="1">
    <location>
        <begin position="30"/>
        <end position="47"/>
    </location>
</feature>
<keyword evidence="1" id="KW-0472">Membrane</keyword>
<name>A0A7T8IGL0_LENCU</name>
<protein>
    <submittedName>
        <fullName evidence="3">Nodule-specific cysteine-rich peptide L48</fullName>
    </submittedName>
</protein>
<feature type="domain" description="Late nodulin" evidence="2">
    <location>
        <begin position="27"/>
        <end position="76"/>
    </location>
</feature>
<reference evidence="3" key="1">
    <citation type="journal article" date="2020" name="Mol. Cell">
        <title>Proteome analysis reveals a significant host-specific response in Rhizobium leguminosarum bv viciae endosymbiotic cells.</title>
        <authorList>
            <person name="Duran D."/>
            <person name="Albareda M."/>
            <person name="Marina A."/>
            <person name="Garcia C."/>
            <person name="Ruiz-Argueso T."/>
            <person name="Palacios J."/>
        </authorList>
    </citation>
    <scope>NUCLEOTIDE SEQUENCE</scope>
    <source>
        <tissue evidence="3">Root nodules</tissue>
    </source>
</reference>
<organism evidence="3">
    <name type="scientific">Lens culinaris</name>
    <name type="common">Lentil</name>
    <name type="synonym">Cicer lens</name>
    <dbReference type="NCBI Taxonomy" id="3864"/>
    <lineage>
        <taxon>Eukaryota</taxon>
        <taxon>Viridiplantae</taxon>
        <taxon>Streptophyta</taxon>
        <taxon>Embryophyta</taxon>
        <taxon>Tracheophyta</taxon>
        <taxon>Spermatophyta</taxon>
        <taxon>Magnoliopsida</taxon>
        <taxon>eudicotyledons</taxon>
        <taxon>Gunneridae</taxon>
        <taxon>Pentapetalae</taxon>
        <taxon>rosids</taxon>
        <taxon>fabids</taxon>
        <taxon>Fabales</taxon>
        <taxon>Fabaceae</taxon>
        <taxon>Papilionoideae</taxon>
        <taxon>50 kb inversion clade</taxon>
        <taxon>NPAAA clade</taxon>
        <taxon>Hologalegina</taxon>
        <taxon>IRL clade</taxon>
        <taxon>Fabeae</taxon>
        <taxon>Lens</taxon>
    </lineage>
</organism>
<evidence type="ECO:0000259" key="2">
    <source>
        <dbReference type="Pfam" id="PF07127"/>
    </source>
</evidence>
<dbReference type="EMBL" id="MT371198">
    <property type="protein sequence ID" value="QQO74716.1"/>
    <property type="molecule type" value="mRNA"/>
</dbReference>